<dbReference type="AlphaFoldDB" id="A0A1H1VK16"/>
<evidence type="ECO:0000313" key="1">
    <source>
        <dbReference type="EMBL" id="SDS85103.1"/>
    </source>
</evidence>
<dbReference type="EMBL" id="LT629740">
    <property type="protein sequence ID" value="SDS85103.1"/>
    <property type="molecule type" value="Genomic_DNA"/>
</dbReference>
<protein>
    <recommendedName>
        <fullName evidence="3">DUF3606 domain-containing protein</fullName>
    </recommendedName>
</protein>
<gene>
    <name evidence="1" type="ORF">SAMN05216490_1943</name>
</gene>
<sequence>MENQTQDKIISTGDDQELNYWSKEFGIAKEELIAVFKQGGTFASAVENYVKNLQYSL</sequence>
<keyword evidence="2" id="KW-1185">Reference proteome</keyword>
<dbReference type="InterPro" id="IPR022037">
    <property type="entry name" value="DUF3606"/>
</dbReference>
<organism evidence="1 2">
    <name type="scientific">Mucilaginibacter mallensis</name>
    <dbReference type="NCBI Taxonomy" id="652787"/>
    <lineage>
        <taxon>Bacteria</taxon>
        <taxon>Pseudomonadati</taxon>
        <taxon>Bacteroidota</taxon>
        <taxon>Sphingobacteriia</taxon>
        <taxon>Sphingobacteriales</taxon>
        <taxon>Sphingobacteriaceae</taxon>
        <taxon>Mucilaginibacter</taxon>
    </lineage>
</organism>
<reference evidence="1 2" key="1">
    <citation type="submission" date="2016-10" db="EMBL/GenBank/DDBJ databases">
        <authorList>
            <person name="de Groot N.N."/>
        </authorList>
    </citation>
    <scope>NUCLEOTIDE SEQUENCE [LARGE SCALE GENOMIC DNA]</scope>
    <source>
        <strain evidence="1 2">MP1X4</strain>
    </source>
</reference>
<evidence type="ECO:0000313" key="2">
    <source>
        <dbReference type="Proteomes" id="UP000199679"/>
    </source>
</evidence>
<evidence type="ECO:0008006" key="3">
    <source>
        <dbReference type="Google" id="ProtNLM"/>
    </source>
</evidence>
<dbReference type="RefSeq" id="WP_091371663.1">
    <property type="nucleotide sequence ID" value="NZ_LT629740.1"/>
</dbReference>
<name>A0A1H1VK16_MUCMA</name>
<proteinExistence type="predicted"/>
<dbReference type="OrthoDB" id="7030114at2"/>
<accession>A0A1H1VK16</accession>
<dbReference type="Pfam" id="PF12244">
    <property type="entry name" value="DUF3606"/>
    <property type="match status" value="1"/>
</dbReference>
<dbReference type="Proteomes" id="UP000199679">
    <property type="component" value="Chromosome I"/>
</dbReference>